<dbReference type="RefSeq" id="XP_007880142.1">
    <property type="nucleotide sequence ID" value="XM_007881951.1"/>
</dbReference>
<dbReference type="PANTHER" id="PTHR32251:SF23">
    <property type="entry name" value="3-OXO-5-ALPHA-STEROID 4-DEHYDROGENASE (DUF1295)"/>
    <property type="match status" value="1"/>
</dbReference>
<sequence length="450" mass="51036">MTPSSISWPHPALDSATHLVPSVKAFFPTLLHRVDAASLTSLRTYQQYYQDADPMHSAMAFCAIVSAYVWIMEKITGNASQVDGLWTFLPLIYSAHFTFHKYFTYQPAKLTLLGGVEHPGFWDKVEPRLALMSALSLLWCIRLTYNAIRRGMFKPGEEDYRWPILRAGMSRPVWEIFSFFFIAIAQNILLAITALPQYLLLTTTSIKHVTEPVPRPVNRLCLGDWVLAALFVANLAIQYRADEQQWNYQNYKRGLDPKGKPLAASATAVAKVQASKSVKPIQGTSSAAQVTASTDQAPVRKPTLRSEHTPFSLPEDADRGFVTRGLWAWSRHPNFACEQTTWWILYLFVPLTFLPTDLSLASWQHFLTYGIASPLAMNLLFYPSARFSEAVSASKYPAYADYQRRVGMFFPFETLVKSAYYNLFASREEKRRVEANVWGQSAVNTSKKRQ</sequence>
<dbReference type="PANTHER" id="PTHR32251">
    <property type="entry name" value="3-OXO-5-ALPHA-STEROID 4-DEHYDROGENASE"/>
    <property type="match status" value="1"/>
</dbReference>
<accession>A0A061H6L2</accession>
<dbReference type="OrthoDB" id="201504at2759"/>
<evidence type="ECO:0000256" key="1">
    <source>
        <dbReference type="SAM" id="MobiDB-lite"/>
    </source>
</evidence>
<evidence type="ECO:0000313" key="3">
    <source>
        <dbReference type="EMBL" id="EPQ28099.1"/>
    </source>
</evidence>
<feature type="transmembrane region" description="Helical" evidence="2">
    <location>
        <begin position="55"/>
        <end position="72"/>
    </location>
</feature>
<dbReference type="Proteomes" id="UP000053664">
    <property type="component" value="Unassembled WGS sequence"/>
</dbReference>
<dbReference type="eggNOG" id="KOG4650">
    <property type="taxonomic scope" value="Eukaryota"/>
</dbReference>
<name>A0A061H6L2_9BASI</name>
<evidence type="ECO:0000256" key="2">
    <source>
        <dbReference type="SAM" id="Phobius"/>
    </source>
</evidence>
<keyword evidence="2" id="KW-0472">Membrane</keyword>
<dbReference type="Pfam" id="PF06966">
    <property type="entry name" value="DUF1295"/>
    <property type="match status" value="1"/>
</dbReference>
<keyword evidence="2" id="KW-0812">Transmembrane</keyword>
<gene>
    <name evidence="3" type="ORF">PFL1_04426</name>
</gene>
<dbReference type="KEGG" id="pfp:PFL1_04426"/>
<dbReference type="InterPro" id="IPR010721">
    <property type="entry name" value="UstE-like"/>
</dbReference>
<dbReference type="GO" id="GO:0016020">
    <property type="term" value="C:membrane"/>
    <property type="evidence" value="ECO:0007669"/>
    <property type="project" value="TreeGrafter"/>
</dbReference>
<proteinExistence type="predicted"/>
<reference evidence="3 4" key="1">
    <citation type="journal article" date="2013" name="Plant Cell">
        <title>The transition from a phytopathogenic smut ancestor to an anamorphic biocontrol agent deciphered by comparative whole-genome analysis.</title>
        <authorList>
            <person name="Lefebvre F."/>
            <person name="Joly D.L."/>
            <person name="Labbe C."/>
            <person name="Teichmann B."/>
            <person name="Linning R."/>
            <person name="Belzile F."/>
            <person name="Bakkeren G."/>
            <person name="Belanger R.R."/>
        </authorList>
    </citation>
    <scope>NUCLEOTIDE SEQUENCE [LARGE SCALE GENOMIC DNA]</scope>
    <source>
        <strain evidence="3 4">PF-1</strain>
    </source>
</reference>
<feature type="transmembrane region" description="Helical" evidence="2">
    <location>
        <begin position="176"/>
        <end position="197"/>
    </location>
</feature>
<organism evidence="3 4">
    <name type="scientific">Pseudozyma flocculosa PF-1</name>
    <dbReference type="NCBI Taxonomy" id="1277687"/>
    <lineage>
        <taxon>Eukaryota</taxon>
        <taxon>Fungi</taxon>
        <taxon>Dikarya</taxon>
        <taxon>Basidiomycota</taxon>
        <taxon>Ustilaginomycotina</taxon>
        <taxon>Ustilaginomycetes</taxon>
        <taxon>Ustilaginales</taxon>
        <taxon>Ustilaginaceae</taxon>
        <taxon>Pseudozyma</taxon>
    </lineage>
</organism>
<feature type="compositionally biased region" description="Polar residues" evidence="1">
    <location>
        <begin position="285"/>
        <end position="296"/>
    </location>
</feature>
<dbReference type="EMBL" id="KE361636">
    <property type="protein sequence ID" value="EPQ28099.1"/>
    <property type="molecule type" value="Genomic_DNA"/>
</dbReference>
<dbReference type="AlphaFoldDB" id="A0A061H6L2"/>
<protein>
    <recommendedName>
        <fullName evidence="5">Steroid 5-alpha reductase C-terminal domain-containing protein</fullName>
    </recommendedName>
</protein>
<dbReference type="Gene3D" id="1.20.120.1630">
    <property type="match status" value="1"/>
</dbReference>
<evidence type="ECO:0008006" key="5">
    <source>
        <dbReference type="Google" id="ProtNLM"/>
    </source>
</evidence>
<evidence type="ECO:0000313" key="4">
    <source>
        <dbReference type="Proteomes" id="UP000053664"/>
    </source>
</evidence>
<keyword evidence="2" id="KW-1133">Transmembrane helix</keyword>
<dbReference type="GeneID" id="19318530"/>
<feature type="region of interest" description="Disordered" evidence="1">
    <location>
        <begin position="285"/>
        <end position="309"/>
    </location>
</feature>
<dbReference type="HOGENOM" id="CLU_043418_0_0_1"/>